<accession>A0A7J8ANA7</accession>
<evidence type="ECO:0000313" key="2">
    <source>
        <dbReference type="EMBL" id="KAF6387706.1"/>
    </source>
</evidence>
<organism evidence="2 3">
    <name type="scientific">Myotis myotis</name>
    <name type="common">Greater mouse-eared bat</name>
    <name type="synonym">Vespertilio myotis</name>
    <dbReference type="NCBI Taxonomy" id="51298"/>
    <lineage>
        <taxon>Eukaryota</taxon>
        <taxon>Metazoa</taxon>
        <taxon>Chordata</taxon>
        <taxon>Craniata</taxon>
        <taxon>Vertebrata</taxon>
        <taxon>Euteleostomi</taxon>
        <taxon>Mammalia</taxon>
        <taxon>Eutheria</taxon>
        <taxon>Laurasiatheria</taxon>
        <taxon>Chiroptera</taxon>
        <taxon>Yangochiroptera</taxon>
        <taxon>Vespertilionidae</taxon>
        <taxon>Myotis</taxon>
    </lineage>
</organism>
<feature type="region of interest" description="Disordered" evidence="1">
    <location>
        <begin position="17"/>
        <end position="44"/>
    </location>
</feature>
<gene>
    <name evidence="2" type="ORF">mMyoMyo1_008160</name>
</gene>
<keyword evidence="3" id="KW-1185">Reference proteome</keyword>
<reference evidence="2 3" key="1">
    <citation type="journal article" date="2020" name="Nature">
        <title>Six reference-quality genomes reveal evolution of bat adaptations.</title>
        <authorList>
            <person name="Jebb D."/>
            <person name="Huang Z."/>
            <person name="Pippel M."/>
            <person name="Hughes G.M."/>
            <person name="Lavrichenko K."/>
            <person name="Devanna P."/>
            <person name="Winkler S."/>
            <person name="Jermiin L.S."/>
            <person name="Skirmuntt E.C."/>
            <person name="Katzourakis A."/>
            <person name="Burkitt-Gray L."/>
            <person name="Ray D.A."/>
            <person name="Sullivan K.A.M."/>
            <person name="Roscito J.G."/>
            <person name="Kirilenko B.M."/>
            <person name="Davalos L.M."/>
            <person name="Corthals A.P."/>
            <person name="Power M.L."/>
            <person name="Jones G."/>
            <person name="Ransome R.D."/>
            <person name="Dechmann D.K.N."/>
            <person name="Locatelli A.G."/>
            <person name="Puechmaille S.J."/>
            <person name="Fedrigo O."/>
            <person name="Jarvis E.D."/>
            <person name="Hiller M."/>
            <person name="Vernes S.C."/>
            <person name="Myers E.W."/>
            <person name="Teeling E.C."/>
        </authorList>
    </citation>
    <scope>NUCLEOTIDE SEQUENCE [LARGE SCALE GENOMIC DNA]</scope>
    <source>
        <strain evidence="2">MMyoMyo1</strain>
        <tissue evidence="2">Flight muscle</tissue>
    </source>
</reference>
<name>A0A7J8ANA7_MYOMY</name>
<dbReference type="EMBL" id="JABWUV010000001">
    <property type="protein sequence ID" value="KAF6387706.1"/>
    <property type="molecule type" value="Genomic_DNA"/>
</dbReference>
<sequence length="127" mass="13915">MRRQASLALCLRGHGHLGRGSCSARRRGSPHWNPGKRSDESEASIPPTGLLFLYFQGEAEVGGPRSGSCWNWPQAWKPLKAFEETGRTSGLKNKTIRLPTRCGTPPLPQAALITEMAGAGEWREHPV</sequence>
<evidence type="ECO:0000313" key="3">
    <source>
        <dbReference type="Proteomes" id="UP000527355"/>
    </source>
</evidence>
<dbReference type="AlphaFoldDB" id="A0A7J8ANA7"/>
<comment type="caution">
    <text evidence="2">The sequence shown here is derived from an EMBL/GenBank/DDBJ whole genome shotgun (WGS) entry which is preliminary data.</text>
</comment>
<dbReference type="Proteomes" id="UP000527355">
    <property type="component" value="Unassembled WGS sequence"/>
</dbReference>
<proteinExistence type="predicted"/>
<protein>
    <submittedName>
        <fullName evidence="2">Uncharacterized protein</fullName>
    </submittedName>
</protein>
<evidence type="ECO:0000256" key="1">
    <source>
        <dbReference type="SAM" id="MobiDB-lite"/>
    </source>
</evidence>